<protein>
    <submittedName>
        <fullName evidence="1">Uncharacterized protein</fullName>
    </submittedName>
</protein>
<evidence type="ECO:0000313" key="2">
    <source>
        <dbReference type="Proteomes" id="UP000304148"/>
    </source>
</evidence>
<accession>A0A383RIQ3</accession>
<dbReference type="AlphaFoldDB" id="A0A383RIQ3"/>
<sequence>MSEVVSNVIHDAESVDYRTAAYLHAAAPTRLVIAQKRRAAALTEAPSKHTPPQP</sequence>
<gene>
    <name evidence="1" type="ORF">PBLR_14671</name>
</gene>
<dbReference type="EMBL" id="LS992241">
    <property type="protein sequence ID" value="SYX86249.1"/>
    <property type="molecule type" value="Genomic_DNA"/>
</dbReference>
<organism evidence="1 2">
    <name type="scientific">Paenibacillus alvei</name>
    <name type="common">Bacillus alvei</name>
    <dbReference type="NCBI Taxonomy" id="44250"/>
    <lineage>
        <taxon>Bacteria</taxon>
        <taxon>Bacillati</taxon>
        <taxon>Bacillota</taxon>
        <taxon>Bacilli</taxon>
        <taxon>Bacillales</taxon>
        <taxon>Paenibacillaceae</taxon>
        <taxon>Paenibacillus</taxon>
    </lineage>
</organism>
<name>A0A383RIQ3_PAEAL</name>
<proteinExistence type="predicted"/>
<dbReference type="Proteomes" id="UP000304148">
    <property type="component" value="Chromosome"/>
</dbReference>
<evidence type="ECO:0000313" key="1">
    <source>
        <dbReference type="EMBL" id="SYX86249.1"/>
    </source>
</evidence>
<reference evidence="2" key="1">
    <citation type="submission" date="2018-08" db="EMBL/GenBank/DDBJ databases">
        <authorList>
            <person name="Chevrot R."/>
        </authorList>
    </citation>
    <scope>NUCLEOTIDE SEQUENCE [LARGE SCALE GENOMIC DNA]</scope>
</reference>